<dbReference type="SUPFAM" id="SSF52743">
    <property type="entry name" value="Subtilisin-like"/>
    <property type="match status" value="1"/>
</dbReference>
<evidence type="ECO:0000256" key="1">
    <source>
        <dbReference type="ARBA" id="ARBA00022670"/>
    </source>
</evidence>
<dbReference type="InterPro" id="IPR023828">
    <property type="entry name" value="Peptidase_S8_Ser-AS"/>
</dbReference>
<dbReference type="InParanoid" id="A0A1X7SWX5"/>
<evidence type="ECO:0000256" key="3">
    <source>
        <dbReference type="ARBA" id="ARBA00022825"/>
    </source>
</evidence>
<sequence length="290" mass="32196">AVIDQEFSPKDRSNSEEINKEKEYHGKEKNKEKECHGKEINKEKEYHGEMCFKVIENIAPDAIIKKILDDGAIVFSIKKCLGESSLISLEESPPISLEENPPVSLEESPPISLEESSSVCLEESQPIGIISCSMGTESFDLHVCKAVNEAIAKGKIVVFSAGNKGQKSRNSILYPGRIGNVLVIGGQDPYNSHLSFSSVGKEIDFLAPAEYGGHKGTSYAAPAIAGHIALLLEFIKKMSEEDYRIIAWSYDSNLKKYRWQEISIWKAAHNVFAVRDLLKLFVSKPQPHSE</sequence>
<dbReference type="eggNOG" id="KOG4266">
    <property type="taxonomic scope" value="Eukaryota"/>
</dbReference>
<dbReference type="PROSITE" id="PS00138">
    <property type="entry name" value="SUBTILASE_SER"/>
    <property type="match status" value="1"/>
</dbReference>
<dbReference type="CDD" id="cd00306">
    <property type="entry name" value="Peptidases_S8_S53"/>
    <property type="match status" value="1"/>
</dbReference>
<feature type="active site" description="Charge relay system" evidence="4">
    <location>
        <position position="4"/>
    </location>
</feature>
<dbReference type="InterPro" id="IPR000209">
    <property type="entry name" value="Peptidase_S8/S53_dom"/>
</dbReference>
<feature type="active site" description="Charge relay system" evidence="4">
    <location>
        <position position="218"/>
    </location>
</feature>
<evidence type="ECO:0000256" key="5">
    <source>
        <dbReference type="SAM" id="MobiDB-lite"/>
    </source>
</evidence>
<dbReference type="Pfam" id="PF00082">
    <property type="entry name" value="Peptidase_S8"/>
    <property type="match status" value="1"/>
</dbReference>
<dbReference type="EnsemblMetazoa" id="Aqu2.1.06570_001">
    <property type="protein sequence ID" value="Aqu2.1.06570_001"/>
    <property type="gene ID" value="Aqu2.1.06570"/>
</dbReference>
<evidence type="ECO:0000256" key="2">
    <source>
        <dbReference type="ARBA" id="ARBA00022801"/>
    </source>
</evidence>
<dbReference type="Gene3D" id="3.40.50.200">
    <property type="entry name" value="Peptidase S8/S53 domain"/>
    <property type="match status" value="1"/>
</dbReference>
<evidence type="ECO:0000313" key="7">
    <source>
        <dbReference type="EnsemblMetazoa" id="Aqu2.1.06570_001"/>
    </source>
</evidence>
<feature type="compositionally biased region" description="Basic and acidic residues" evidence="5">
    <location>
        <begin position="7"/>
        <end position="36"/>
    </location>
</feature>
<dbReference type="GO" id="GO:0006508">
    <property type="term" value="P:proteolysis"/>
    <property type="evidence" value="ECO:0007669"/>
    <property type="project" value="UniProtKB-KW"/>
</dbReference>
<accession>A0A1X7SWX5</accession>
<protein>
    <recommendedName>
        <fullName evidence="6">Peptidase S8/S53 domain-containing protein</fullName>
    </recommendedName>
</protein>
<keyword evidence="3 4" id="KW-0720">Serine protease</keyword>
<feature type="region of interest" description="Disordered" evidence="5">
    <location>
        <begin position="1"/>
        <end position="36"/>
    </location>
</feature>
<dbReference type="InterPro" id="IPR036852">
    <property type="entry name" value="Peptidase_S8/S53_dom_sf"/>
</dbReference>
<evidence type="ECO:0000256" key="4">
    <source>
        <dbReference type="PROSITE-ProRule" id="PRU01240"/>
    </source>
</evidence>
<name>A0A1X7SWX5_AMPQE</name>
<dbReference type="GO" id="GO:0004252">
    <property type="term" value="F:serine-type endopeptidase activity"/>
    <property type="evidence" value="ECO:0007669"/>
    <property type="project" value="UniProtKB-UniRule"/>
</dbReference>
<feature type="domain" description="Peptidase S8/S53" evidence="6">
    <location>
        <begin position="1"/>
        <end position="244"/>
    </location>
</feature>
<comment type="similarity">
    <text evidence="4">Belongs to the peptidase S8 family.</text>
</comment>
<organism evidence="7">
    <name type="scientific">Amphimedon queenslandica</name>
    <name type="common">Sponge</name>
    <dbReference type="NCBI Taxonomy" id="400682"/>
    <lineage>
        <taxon>Eukaryota</taxon>
        <taxon>Metazoa</taxon>
        <taxon>Porifera</taxon>
        <taxon>Demospongiae</taxon>
        <taxon>Heteroscleromorpha</taxon>
        <taxon>Haplosclerida</taxon>
        <taxon>Niphatidae</taxon>
        <taxon>Amphimedon</taxon>
    </lineage>
</organism>
<dbReference type="AlphaFoldDB" id="A0A1X7SWX5"/>
<dbReference type="PROSITE" id="PS51892">
    <property type="entry name" value="SUBTILASE"/>
    <property type="match status" value="1"/>
</dbReference>
<keyword evidence="1 4" id="KW-0645">Protease</keyword>
<reference evidence="7" key="1">
    <citation type="submission" date="2017-05" db="UniProtKB">
        <authorList>
            <consortium name="EnsemblMetazoa"/>
        </authorList>
    </citation>
    <scope>IDENTIFICATION</scope>
</reference>
<keyword evidence="2 4" id="KW-0378">Hydrolase</keyword>
<proteinExistence type="inferred from homology"/>
<feature type="active site" description="Charge relay system" evidence="4">
    <location>
        <position position="47"/>
    </location>
</feature>
<evidence type="ECO:0000259" key="6">
    <source>
        <dbReference type="Pfam" id="PF00082"/>
    </source>
</evidence>